<gene>
    <name evidence="6" type="ORF">HELGO_WM17517</name>
</gene>
<evidence type="ECO:0000313" key="6">
    <source>
        <dbReference type="EMBL" id="CAA6818278.1"/>
    </source>
</evidence>
<evidence type="ECO:0000256" key="4">
    <source>
        <dbReference type="SAM" id="SignalP"/>
    </source>
</evidence>
<dbReference type="EMBL" id="CACVAQ010000263">
    <property type="protein sequence ID" value="CAA6818278.1"/>
    <property type="molecule type" value="Genomic_DNA"/>
</dbReference>
<keyword evidence="4" id="KW-0732">Signal</keyword>
<dbReference type="Gene3D" id="3.40.630.40">
    <property type="entry name" value="Zn-dependent exopeptidases"/>
    <property type="match status" value="1"/>
</dbReference>
<dbReference type="EC" id="3.5.1.28" evidence="2"/>
<proteinExistence type="predicted"/>
<feature type="signal peptide" evidence="4">
    <location>
        <begin position="1"/>
        <end position="26"/>
    </location>
</feature>
<accession>A0A6S6TPP4</accession>
<evidence type="ECO:0000256" key="2">
    <source>
        <dbReference type="ARBA" id="ARBA00011901"/>
    </source>
</evidence>
<dbReference type="PANTHER" id="PTHR30404">
    <property type="entry name" value="N-ACETYLMURAMOYL-L-ALANINE AMIDASE"/>
    <property type="match status" value="1"/>
</dbReference>
<feature type="chain" id="PRO_5027852392" description="N-acetylmuramoyl-L-alanine amidase" evidence="4">
    <location>
        <begin position="27"/>
        <end position="395"/>
    </location>
</feature>
<organism evidence="6">
    <name type="scientific">uncultured Aureispira sp</name>
    <dbReference type="NCBI Taxonomy" id="1331704"/>
    <lineage>
        <taxon>Bacteria</taxon>
        <taxon>Pseudomonadati</taxon>
        <taxon>Bacteroidota</taxon>
        <taxon>Saprospiria</taxon>
        <taxon>Saprospirales</taxon>
        <taxon>Saprospiraceae</taxon>
        <taxon>Aureispira</taxon>
        <taxon>environmental samples</taxon>
    </lineage>
</organism>
<dbReference type="AlphaFoldDB" id="A0A6S6TPP4"/>
<sequence length="395" mass="45948">MSNKYRYTFILSFSFFLLLSTTESFGQSKKEYIKAVAQKGDGIYVLLGRYHLDRNSCSLKQFCKLNGLKKNSSLKLGKTYQLPIRKYRYNQKSIRTTAHIKDWQSAKQIERYNDLMVDLGYKASDFRRGTRELWVPHHMKYCPLDVSKFVPENRNFPIFGAKYASVPLKDEKLAGAVYYIVAGHGGPDPGAMGKYKGKDLCEDEYAYDISLRLARNLVEHGAIVYFIIRDKNDGIRNLEYLKADIDERCWPNDVIPISQKARLTQRSDIINELYEKNRRRGIEYQRMIALHVDSRVKSKRIDLFFYHYPSSQAGKALASKLHHTMKAKYAVNRKTGEYHGTVTPRDLHMLREVKPLPIFIEVGNIQNPNDQKRILYSSNRQALADWLEEGLLKDY</sequence>
<dbReference type="PANTHER" id="PTHR30404:SF0">
    <property type="entry name" value="N-ACETYLMURAMOYL-L-ALANINE AMIDASE AMIC"/>
    <property type="match status" value="1"/>
</dbReference>
<comment type="catalytic activity">
    <reaction evidence="1">
        <text>Hydrolyzes the link between N-acetylmuramoyl residues and L-amino acid residues in certain cell-wall glycopeptides.</text>
        <dbReference type="EC" id="3.5.1.28"/>
    </reaction>
</comment>
<dbReference type="GO" id="GO:0008745">
    <property type="term" value="F:N-acetylmuramoyl-L-alanine amidase activity"/>
    <property type="evidence" value="ECO:0007669"/>
    <property type="project" value="UniProtKB-EC"/>
</dbReference>
<evidence type="ECO:0000256" key="1">
    <source>
        <dbReference type="ARBA" id="ARBA00001561"/>
    </source>
</evidence>
<dbReference type="SMART" id="SM00646">
    <property type="entry name" value="Ami_3"/>
    <property type="match status" value="1"/>
</dbReference>
<dbReference type="Pfam" id="PF01520">
    <property type="entry name" value="Amidase_3"/>
    <property type="match status" value="1"/>
</dbReference>
<reference evidence="6" key="1">
    <citation type="submission" date="2020-01" db="EMBL/GenBank/DDBJ databases">
        <authorList>
            <person name="Meier V. D."/>
            <person name="Meier V D."/>
        </authorList>
    </citation>
    <scope>NUCLEOTIDE SEQUENCE</scope>
    <source>
        <strain evidence="6">HLG_WM_MAG_10</strain>
    </source>
</reference>
<evidence type="ECO:0000259" key="5">
    <source>
        <dbReference type="SMART" id="SM00646"/>
    </source>
</evidence>
<dbReference type="SUPFAM" id="SSF53187">
    <property type="entry name" value="Zn-dependent exopeptidases"/>
    <property type="match status" value="1"/>
</dbReference>
<dbReference type="GO" id="GO:0009253">
    <property type="term" value="P:peptidoglycan catabolic process"/>
    <property type="evidence" value="ECO:0007669"/>
    <property type="project" value="InterPro"/>
</dbReference>
<dbReference type="InterPro" id="IPR050695">
    <property type="entry name" value="N-acetylmuramoyl_amidase_3"/>
</dbReference>
<protein>
    <recommendedName>
        <fullName evidence="2">N-acetylmuramoyl-L-alanine amidase</fullName>
        <ecNumber evidence="2">3.5.1.28</ecNumber>
    </recommendedName>
</protein>
<feature type="domain" description="MurNAc-LAA" evidence="5">
    <location>
        <begin position="284"/>
        <end position="392"/>
    </location>
</feature>
<dbReference type="InterPro" id="IPR002508">
    <property type="entry name" value="MurNAc-LAA_cat"/>
</dbReference>
<dbReference type="CDD" id="cd02696">
    <property type="entry name" value="MurNAc-LAA"/>
    <property type="match status" value="1"/>
</dbReference>
<keyword evidence="3 6" id="KW-0378">Hydrolase</keyword>
<dbReference type="GO" id="GO:0030288">
    <property type="term" value="C:outer membrane-bounded periplasmic space"/>
    <property type="evidence" value="ECO:0007669"/>
    <property type="project" value="TreeGrafter"/>
</dbReference>
<evidence type="ECO:0000256" key="3">
    <source>
        <dbReference type="ARBA" id="ARBA00022801"/>
    </source>
</evidence>
<name>A0A6S6TPP4_9BACT</name>